<sequence length="229" mass="24453">MPPPSRLIAGLPRLRPGASQEVILDQLRRAILETGAAPGAPIPVEPLAEHFGVSRIPVRESLKTLVGEGLIEHRPNGGYTVARVSHAELLELYLVRAALETAAHTVSVTAAGARDHAQARSAFAAVDAAVRERDVMGYHRESRRFHLALATPCRMHRLLHMLESAWNITEPVRPMGRLTAEQREVLNAGHAPMLAAFVAGDGDALAIAAARHDAELRAAIASARGASGV</sequence>
<comment type="caution">
    <text evidence="5">The sequence shown here is derived from an EMBL/GenBank/DDBJ whole genome shotgun (WGS) entry which is preliminary data.</text>
</comment>
<dbReference type="Gene3D" id="1.10.10.10">
    <property type="entry name" value="Winged helix-like DNA-binding domain superfamily/Winged helix DNA-binding domain"/>
    <property type="match status" value="1"/>
</dbReference>
<dbReference type="SUPFAM" id="SSF46785">
    <property type="entry name" value="Winged helix' DNA-binding domain"/>
    <property type="match status" value="1"/>
</dbReference>
<evidence type="ECO:0000256" key="3">
    <source>
        <dbReference type="ARBA" id="ARBA00023163"/>
    </source>
</evidence>
<dbReference type="SMART" id="SM00895">
    <property type="entry name" value="FCD"/>
    <property type="match status" value="1"/>
</dbReference>
<keyword evidence="6" id="KW-1185">Reference proteome</keyword>
<feature type="domain" description="HTH gntR-type" evidence="4">
    <location>
        <begin position="17"/>
        <end position="84"/>
    </location>
</feature>
<evidence type="ECO:0000313" key="6">
    <source>
        <dbReference type="Proteomes" id="UP001500635"/>
    </source>
</evidence>
<dbReference type="SUPFAM" id="SSF48008">
    <property type="entry name" value="GntR ligand-binding domain-like"/>
    <property type="match status" value="1"/>
</dbReference>
<dbReference type="PROSITE" id="PS50949">
    <property type="entry name" value="HTH_GNTR"/>
    <property type="match status" value="1"/>
</dbReference>
<evidence type="ECO:0000256" key="2">
    <source>
        <dbReference type="ARBA" id="ARBA00023125"/>
    </source>
</evidence>
<dbReference type="InterPro" id="IPR036390">
    <property type="entry name" value="WH_DNA-bd_sf"/>
</dbReference>
<dbReference type="Gene3D" id="1.20.120.530">
    <property type="entry name" value="GntR ligand-binding domain-like"/>
    <property type="match status" value="1"/>
</dbReference>
<evidence type="ECO:0000256" key="1">
    <source>
        <dbReference type="ARBA" id="ARBA00023015"/>
    </source>
</evidence>
<keyword evidence="3" id="KW-0804">Transcription</keyword>
<keyword evidence="1" id="KW-0805">Transcription regulation</keyword>
<accession>A0ABP8KC71</accession>
<evidence type="ECO:0000313" key="5">
    <source>
        <dbReference type="EMBL" id="GAA4403794.1"/>
    </source>
</evidence>
<proteinExistence type="predicted"/>
<reference evidence="6" key="1">
    <citation type="journal article" date="2019" name="Int. J. Syst. Evol. Microbiol.">
        <title>The Global Catalogue of Microorganisms (GCM) 10K type strain sequencing project: providing services to taxonomists for standard genome sequencing and annotation.</title>
        <authorList>
            <consortium name="The Broad Institute Genomics Platform"/>
            <consortium name="The Broad Institute Genome Sequencing Center for Infectious Disease"/>
            <person name="Wu L."/>
            <person name="Ma J."/>
        </authorList>
    </citation>
    <scope>NUCLEOTIDE SEQUENCE [LARGE SCALE GENOMIC DNA]</scope>
    <source>
        <strain evidence="6">JCM 17688</strain>
    </source>
</reference>
<dbReference type="Proteomes" id="UP001500635">
    <property type="component" value="Unassembled WGS sequence"/>
</dbReference>
<dbReference type="Pfam" id="PF07729">
    <property type="entry name" value="FCD"/>
    <property type="match status" value="1"/>
</dbReference>
<gene>
    <name evidence="5" type="ORF">GCM10023147_45660</name>
</gene>
<dbReference type="EMBL" id="BAABFR010000113">
    <property type="protein sequence ID" value="GAA4403794.1"/>
    <property type="molecule type" value="Genomic_DNA"/>
</dbReference>
<dbReference type="InterPro" id="IPR008920">
    <property type="entry name" value="TF_FadR/GntR_C"/>
</dbReference>
<dbReference type="PANTHER" id="PTHR43537">
    <property type="entry name" value="TRANSCRIPTIONAL REGULATOR, GNTR FAMILY"/>
    <property type="match status" value="1"/>
</dbReference>
<dbReference type="SMART" id="SM00345">
    <property type="entry name" value="HTH_GNTR"/>
    <property type="match status" value="1"/>
</dbReference>
<protein>
    <submittedName>
        <fullName evidence="5">GntR family transcriptional regulator</fullName>
    </submittedName>
</protein>
<dbReference type="PANTHER" id="PTHR43537:SF24">
    <property type="entry name" value="GLUCONATE OPERON TRANSCRIPTIONAL REPRESSOR"/>
    <property type="match status" value="1"/>
</dbReference>
<dbReference type="InterPro" id="IPR011711">
    <property type="entry name" value="GntR_C"/>
</dbReference>
<keyword evidence="2" id="KW-0238">DNA-binding</keyword>
<name>A0ABP8KC71_9ACTN</name>
<dbReference type="RefSeq" id="WP_345000496.1">
    <property type="nucleotide sequence ID" value="NZ_BAABFR010000113.1"/>
</dbReference>
<dbReference type="Pfam" id="PF00392">
    <property type="entry name" value="GntR"/>
    <property type="match status" value="1"/>
</dbReference>
<dbReference type="InterPro" id="IPR000524">
    <property type="entry name" value="Tscrpt_reg_HTH_GntR"/>
</dbReference>
<dbReference type="InterPro" id="IPR036388">
    <property type="entry name" value="WH-like_DNA-bd_sf"/>
</dbReference>
<evidence type="ECO:0000259" key="4">
    <source>
        <dbReference type="PROSITE" id="PS50949"/>
    </source>
</evidence>
<dbReference type="CDD" id="cd07377">
    <property type="entry name" value="WHTH_GntR"/>
    <property type="match status" value="1"/>
</dbReference>
<organism evidence="5 6">
    <name type="scientific">Tsukamurella soli</name>
    <dbReference type="NCBI Taxonomy" id="644556"/>
    <lineage>
        <taxon>Bacteria</taxon>
        <taxon>Bacillati</taxon>
        <taxon>Actinomycetota</taxon>
        <taxon>Actinomycetes</taxon>
        <taxon>Mycobacteriales</taxon>
        <taxon>Tsukamurellaceae</taxon>
        <taxon>Tsukamurella</taxon>
    </lineage>
</organism>